<evidence type="ECO:0000313" key="4">
    <source>
        <dbReference type="EMBL" id="KKY29320.1"/>
    </source>
</evidence>
<feature type="transmembrane region" description="Helical" evidence="2">
    <location>
        <begin position="237"/>
        <end position="262"/>
    </location>
</feature>
<keyword evidence="2" id="KW-0472">Membrane</keyword>
<protein>
    <submittedName>
        <fullName evidence="4">Putative integral membrane protein</fullName>
    </submittedName>
</protein>
<dbReference type="PANTHER" id="PTHR37013:SF3">
    <property type="entry name" value="INTEGRAL MEMBRANE PROTEIN (AFU_ORTHOLOGUE AFUA_1G05950)"/>
    <property type="match status" value="1"/>
</dbReference>
<reference evidence="4 5" key="1">
    <citation type="submission" date="2015-05" db="EMBL/GenBank/DDBJ databases">
        <title>Distinctive expansion of gene families associated with plant cell wall degradation and secondary metabolism in the genomes of grapevine trunk pathogens.</title>
        <authorList>
            <person name="Lawrence D.P."/>
            <person name="Travadon R."/>
            <person name="Rolshausen P.E."/>
            <person name="Baumgartner K."/>
        </authorList>
    </citation>
    <scope>NUCLEOTIDE SEQUENCE [LARGE SCALE GENOMIC DNA]</scope>
    <source>
        <strain evidence="4">DA912</strain>
    </source>
</reference>
<evidence type="ECO:0000259" key="3">
    <source>
        <dbReference type="Pfam" id="PF24802"/>
    </source>
</evidence>
<evidence type="ECO:0000313" key="5">
    <source>
        <dbReference type="Proteomes" id="UP000034680"/>
    </source>
</evidence>
<dbReference type="STRING" id="1214573.A0A0G2HLZ9"/>
<feature type="transmembrane region" description="Helical" evidence="2">
    <location>
        <begin position="157"/>
        <end position="178"/>
    </location>
</feature>
<reference evidence="4 5" key="2">
    <citation type="submission" date="2015-05" db="EMBL/GenBank/DDBJ databases">
        <authorList>
            <person name="Morales-Cruz A."/>
            <person name="Amrine K.C."/>
            <person name="Cantu D."/>
        </authorList>
    </citation>
    <scope>NUCLEOTIDE SEQUENCE [LARGE SCALE GENOMIC DNA]</scope>
    <source>
        <strain evidence="4">DA912</strain>
    </source>
</reference>
<keyword evidence="2" id="KW-1133">Transmembrane helix</keyword>
<feature type="transmembrane region" description="Helical" evidence="2">
    <location>
        <begin position="114"/>
        <end position="136"/>
    </location>
</feature>
<evidence type="ECO:0000256" key="2">
    <source>
        <dbReference type="SAM" id="Phobius"/>
    </source>
</evidence>
<name>A0A0G2HLZ9_9PEZI</name>
<comment type="caution">
    <text evidence="4">The sequence shown here is derived from an EMBL/GenBank/DDBJ whole genome shotgun (WGS) entry which is preliminary data.</text>
</comment>
<gene>
    <name evidence="4" type="ORF">UCDDA912_g10761</name>
</gene>
<dbReference type="OrthoDB" id="405906at2759"/>
<dbReference type="AlphaFoldDB" id="A0A0G2HLZ9"/>
<proteinExistence type="predicted"/>
<dbReference type="Pfam" id="PF24802">
    <property type="entry name" value="DUF7703"/>
    <property type="match status" value="1"/>
</dbReference>
<dbReference type="InterPro" id="IPR056120">
    <property type="entry name" value="DUF7703"/>
</dbReference>
<feature type="region of interest" description="Disordered" evidence="1">
    <location>
        <begin position="362"/>
        <end position="381"/>
    </location>
</feature>
<feature type="transmembrane region" description="Helical" evidence="2">
    <location>
        <begin position="49"/>
        <end position="73"/>
    </location>
</feature>
<keyword evidence="2" id="KW-0812">Transmembrane</keyword>
<feature type="transmembrane region" description="Helical" evidence="2">
    <location>
        <begin position="80"/>
        <end position="102"/>
    </location>
</feature>
<keyword evidence="5" id="KW-1185">Reference proteome</keyword>
<feature type="domain" description="DUF7703" evidence="3">
    <location>
        <begin position="53"/>
        <end position="289"/>
    </location>
</feature>
<dbReference type="PANTHER" id="PTHR37013">
    <property type="entry name" value="INTEGRAL MEMBRANE PROTEIN (AFU_ORTHOLOGUE AFUA_1G05950)-RELATED"/>
    <property type="match status" value="1"/>
</dbReference>
<feature type="transmembrane region" description="Helical" evidence="2">
    <location>
        <begin position="198"/>
        <end position="216"/>
    </location>
</feature>
<dbReference type="Proteomes" id="UP000034680">
    <property type="component" value="Unassembled WGS sequence"/>
</dbReference>
<organism evidence="4 5">
    <name type="scientific">Diaporthe ampelina</name>
    <dbReference type="NCBI Taxonomy" id="1214573"/>
    <lineage>
        <taxon>Eukaryota</taxon>
        <taxon>Fungi</taxon>
        <taxon>Dikarya</taxon>
        <taxon>Ascomycota</taxon>
        <taxon>Pezizomycotina</taxon>
        <taxon>Sordariomycetes</taxon>
        <taxon>Sordariomycetidae</taxon>
        <taxon>Diaporthales</taxon>
        <taxon>Diaporthaceae</taxon>
        <taxon>Diaporthe</taxon>
    </lineage>
</organism>
<dbReference type="EMBL" id="LCUC01001035">
    <property type="protein sequence ID" value="KKY29320.1"/>
    <property type="molecule type" value="Genomic_DNA"/>
</dbReference>
<evidence type="ECO:0000256" key="1">
    <source>
        <dbReference type="SAM" id="MobiDB-lite"/>
    </source>
</evidence>
<accession>A0A0G2HLZ9</accession>
<feature type="region of interest" description="Disordered" evidence="1">
    <location>
        <begin position="14"/>
        <end position="37"/>
    </location>
</feature>
<sequence>MSPMFPSKLVVFPRSSSDDALPNSPPDSSKWLSPGAGLTPDTGDQTPSLQVFVVTLGVLAVYNAVEIACMALLTFKHYRGLYFFSLLVSALAIIPYTVGFVLDLLDVTTGRARHAAITLITVGWWPMVSGQALVLWSRLHLIVPKGPRGERIVRWTGWMIAVDALVFHFPTTVFTYGSSVEGPSVEAFAKGYDVMEKIQMSGFFCQEVILSSIYVVETFRILRTSLQPDTRTTMRQLVAINAVIIAMDLGLLGLEAASYYILETMLKGVVYSIKLKLEFAILGKLVSFVGGGQRPGGGGGNHQIGGSEYDPRKYSVGFVSTATTPSVRKRRDRREEEDEVMLSNMDHISEFVDLDRVAGDVTRPSRRTDSGARNRGGSAAHGDDEYDFARFEYVEDVTILRDSLVGGMKCPGPDVLRYPRVASL</sequence>